<evidence type="ECO:0000256" key="3">
    <source>
        <dbReference type="ARBA" id="ARBA00022617"/>
    </source>
</evidence>
<evidence type="ECO:0000256" key="1">
    <source>
        <dbReference type="ARBA" id="ARBA00001971"/>
    </source>
</evidence>
<reference evidence="11" key="1">
    <citation type="journal article" date="2019" name="Science">
        <title>Mutation of a bHLH transcription factor allowed almond domestication.</title>
        <authorList>
            <person name="Sanchez-Perez R."/>
            <person name="Pavan S."/>
            <person name="Mazzeo R."/>
            <person name="Moldovan C."/>
            <person name="Aiese Cigliano R."/>
            <person name="Del Cueto J."/>
            <person name="Ricciardi F."/>
            <person name="Lotti C."/>
            <person name="Ricciardi L."/>
            <person name="Dicenta F."/>
            <person name="Lopez-Marques R.L."/>
            <person name="Lindberg Moller B."/>
        </authorList>
    </citation>
    <scope>NUCLEOTIDE SEQUENCE</scope>
</reference>
<evidence type="ECO:0000256" key="7">
    <source>
        <dbReference type="ARBA" id="ARBA00023033"/>
    </source>
</evidence>
<keyword evidence="10" id="KW-0812">Transmembrane</keyword>
<dbReference type="EMBL" id="AP019297">
    <property type="protein sequence ID" value="BBG94006.1"/>
    <property type="molecule type" value="Genomic_DNA"/>
</dbReference>
<dbReference type="CDD" id="cd11072">
    <property type="entry name" value="CYP71-like"/>
    <property type="match status" value="1"/>
</dbReference>
<gene>
    <name evidence="11" type="ORF">Prudu_002184</name>
</gene>
<dbReference type="GO" id="GO:0005506">
    <property type="term" value="F:iron ion binding"/>
    <property type="evidence" value="ECO:0007669"/>
    <property type="project" value="InterPro"/>
</dbReference>
<evidence type="ECO:0000256" key="5">
    <source>
        <dbReference type="ARBA" id="ARBA00023002"/>
    </source>
</evidence>
<evidence type="ECO:0000313" key="11">
    <source>
        <dbReference type="EMBL" id="BBG94006.1"/>
    </source>
</evidence>
<keyword evidence="7 9" id="KW-0503">Monooxygenase</keyword>
<evidence type="ECO:0000256" key="9">
    <source>
        <dbReference type="RuleBase" id="RU000461"/>
    </source>
</evidence>
<dbReference type="InterPro" id="IPR001128">
    <property type="entry name" value="Cyt_P450"/>
</dbReference>
<dbReference type="PROSITE" id="PS00086">
    <property type="entry name" value="CYTOCHROME_P450"/>
    <property type="match status" value="1"/>
</dbReference>
<feature type="binding site" description="axial binding residue" evidence="8">
    <location>
        <position position="397"/>
    </location>
    <ligand>
        <name>heme</name>
        <dbReference type="ChEBI" id="CHEBI:30413"/>
    </ligand>
    <ligandPart>
        <name>Fe</name>
        <dbReference type="ChEBI" id="CHEBI:18248"/>
    </ligandPart>
</feature>
<dbReference type="Gene3D" id="1.10.630.10">
    <property type="entry name" value="Cytochrome P450"/>
    <property type="match status" value="1"/>
</dbReference>
<keyword evidence="4 8" id="KW-0479">Metal-binding</keyword>
<keyword evidence="6 8" id="KW-0408">Iron</keyword>
<dbReference type="PANTHER" id="PTHR47955">
    <property type="entry name" value="CYTOCHROME P450 FAMILY 71 PROTEIN"/>
    <property type="match status" value="1"/>
</dbReference>
<evidence type="ECO:0000256" key="8">
    <source>
        <dbReference type="PIRSR" id="PIRSR602401-1"/>
    </source>
</evidence>
<evidence type="ECO:0000256" key="6">
    <source>
        <dbReference type="ARBA" id="ARBA00023004"/>
    </source>
</evidence>
<dbReference type="InterPro" id="IPR017972">
    <property type="entry name" value="Cyt_P450_CS"/>
</dbReference>
<comment type="similarity">
    <text evidence="2 9">Belongs to the cytochrome P450 family.</text>
</comment>
<dbReference type="InterPro" id="IPR002401">
    <property type="entry name" value="Cyt_P450_E_grp-I"/>
</dbReference>
<evidence type="ECO:0000256" key="10">
    <source>
        <dbReference type="SAM" id="Phobius"/>
    </source>
</evidence>
<proteinExistence type="inferred from homology"/>
<sequence>MRQQHQRHLPPGPSKLPFIGNLHQLGSSTHQSLWKLSKTYGPVMLLHLGRVPTLIISSAEAAKEALKTNDLLCCTRHTTAGSRRLTYNYLDVAFAPYGEYWREIRKICVLELLSVKRVQSYWSVREEEVAKLVNSLSSSSSSGAPVDLTEKLFVLTASIIFRIVFGTSFRGSKFEHDTNIPELIHDIQTMLGGLSGADYFPFFIGWIMDRVSGVIDDHLRAGRAVGEQHHEDIVDVLLKIVREQTGLFGAAQLGHNNIKAVLMCNYNDVAMAELARKPKLMKKAQEEVRRCIGNKGKISEGDTDELEYLKMIIKETLRLHPPAPLILPREAMSHFKIQGYDVDPRTLVFVNDWAIARDPESWKDPEEFIPERFDGSSIDYKGQHFEFLPFGAGRRVCPGMYMGTTTIAFGLANLLYWFDWKLPNGMKEEDIDMEETGGLSLTIAKKTALHLVPVKFSQETYIT</sequence>
<feature type="transmembrane region" description="Helical" evidence="10">
    <location>
        <begin position="399"/>
        <end position="418"/>
    </location>
</feature>
<evidence type="ECO:0000256" key="4">
    <source>
        <dbReference type="ARBA" id="ARBA00022723"/>
    </source>
</evidence>
<keyword evidence="10" id="KW-0472">Membrane</keyword>
<dbReference type="GO" id="GO:0020037">
    <property type="term" value="F:heme binding"/>
    <property type="evidence" value="ECO:0007669"/>
    <property type="project" value="InterPro"/>
</dbReference>
<evidence type="ECO:0000256" key="2">
    <source>
        <dbReference type="ARBA" id="ARBA00010617"/>
    </source>
</evidence>
<dbReference type="Pfam" id="PF00067">
    <property type="entry name" value="p450"/>
    <property type="match status" value="2"/>
</dbReference>
<dbReference type="AlphaFoldDB" id="A0A4Y1QQ90"/>
<protein>
    <submittedName>
        <fullName evidence="11">Cytochrome P450, family 76, subfamily G, polypeptide 1</fullName>
    </submittedName>
</protein>
<dbReference type="SUPFAM" id="SSF48264">
    <property type="entry name" value="Cytochrome P450"/>
    <property type="match status" value="1"/>
</dbReference>
<dbReference type="PRINTS" id="PR00385">
    <property type="entry name" value="P450"/>
</dbReference>
<dbReference type="PRINTS" id="PR00463">
    <property type="entry name" value="EP450I"/>
</dbReference>
<dbReference type="GO" id="GO:0016705">
    <property type="term" value="F:oxidoreductase activity, acting on paired donors, with incorporation or reduction of molecular oxygen"/>
    <property type="evidence" value="ECO:0007669"/>
    <property type="project" value="InterPro"/>
</dbReference>
<keyword evidence="5 9" id="KW-0560">Oxidoreductase</keyword>
<name>A0A4Y1QQ90_PRUDU</name>
<keyword evidence="10" id="KW-1133">Transmembrane helix</keyword>
<comment type="cofactor">
    <cofactor evidence="1 8">
        <name>heme</name>
        <dbReference type="ChEBI" id="CHEBI:30413"/>
    </cofactor>
</comment>
<keyword evidence="3 8" id="KW-0349">Heme</keyword>
<accession>A0A4Y1QQ90</accession>
<dbReference type="PANTHER" id="PTHR47955:SF19">
    <property type="entry name" value="CYTOCHROME P450 71A9-LIKE ISOFORM X1"/>
    <property type="match status" value="1"/>
</dbReference>
<dbReference type="FunFam" id="1.10.630.10:FF:000011">
    <property type="entry name" value="Cytochrome P450 83B1"/>
    <property type="match status" value="1"/>
</dbReference>
<dbReference type="InterPro" id="IPR036396">
    <property type="entry name" value="Cyt_P450_sf"/>
</dbReference>
<dbReference type="GO" id="GO:0004497">
    <property type="term" value="F:monooxygenase activity"/>
    <property type="evidence" value="ECO:0007669"/>
    <property type="project" value="UniProtKB-KW"/>
</dbReference>
<organism evidence="11">
    <name type="scientific">Prunus dulcis</name>
    <name type="common">Almond</name>
    <name type="synonym">Amygdalus dulcis</name>
    <dbReference type="NCBI Taxonomy" id="3755"/>
    <lineage>
        <taxon>Eukaryota</taxon>
        <taxon>Viridiplantae</taxon>
        <taxon>Streptophyta</taxon>
        <taxon>Embryophyta</taxon>
        <taxon>Tracheophyta</taxon>
        <taxon>Spermatophyta</taxon>
        <taxon>Magnoliopsida</taxon>
        <taxon>eudicotyledons</taxon>
        <taxon>Gunneridae</taxon>
        <taxon>Pentapetalae</taxon>
        <taxon>rosids</taxon>
        <taxon>fabids</taxon>
        <taxon>Rosales</taxon>
        <taxon>Rosaceae</taxon>
        <taxon>Amygdaloideae</taxon>
        <taxon>Amygdaleae</taxon>
        <taxon>Prunus</taxon>
    </lineage>
</organism>